<dbReference type="AlphaFoldDB" id="A0A2T5IH70"/>
<dbReference type="PANTHER" id="PTHR13696">
    <property type="entry name" value="P-LOOP CONTAINING NUCLEOSIDE TRIPHOSPHATE HYDROLASE"/>
    <property type="match status" value="1"/>
</dbReference>
<dbReference type="InterPro" id="IPR050678">
    <property type="entry name" value="DNA_Partitioning_ATPase"/>
</dbReference>
<protein>
    <submittedName>
        <fullName evidence="2">Chromosome partitioning protein</fullName>
    </submittedName>
</protein>
<evidence type="ECO:0000259" key="1">
    <source>
        <dbReference type="Pfam" id="PF01656"/>
    </source>
</evidence>
<dbReference type="RefSeq" id="WP_107761204.1">
    <property type="nucleotide sequence ID" value="NZ_QAOK01000002.1"/>
</dbReference>
<dbReference type="Proteomes" id="UP000244152">
    <property type="component" value="Unassembled WGS sequence"/>
</dbReference>
<accession>A0A2T5IH70</accession>
<proteinExistence type="predicted"/>
<sequence length="218" mass="23210">MQTIVINSQKGGSGKTTLCAHLAVQAELLGDGPIFLIDTDPQGTLSTWHEKREAEVPQRADVPLAGLEAGLQLLRQHEAQYCIIDTAPTRTDENAALFRLADIVLMPIRPSPSDLWAAAATVALLKEANIPFLFILTQAKANASITGQAAAALSHYGPVAETFIADRISYASAMTDGRTAIELASKGPAAMETASLWKNIKACLHASMQNSAKGKRYG</sequence>
<comment type="caution">
    <text evidence="2">The sequence shown here is derived from an EMBL/GenBank/DDBJ whole genome shotgun (WGS) entry which is preliminary data.</text>
</comment>
<dbReference type="InterPro" id="IPR027417">
    <property type="entry name" value="P-loop_NTPase"/>
</dbReference>
<dbReference type="EMBL" id="QAOK01000002">
    <property type="protein sequence ID" value="PTQ83151.1"/>
    <property type="molecule type" value="Genomic_DNA"/>
</dbReference>
<dbReference type="Gene3D" id="3.40.50.300">
    <property type="entry name" value="P-loop containing nucleotide triphosphate hydrolases"/>
    <property type="match status" value="1"/>
</dbReference>
<organism evidence="2 3">
    <name type="scientific">Nitrosospira multiformis</name>
    <dbReference type="NCBI Taxonomy" id="1231"/>
    <lineage>
        <taxon>Bacteria</taxon>
        <taxon>Pseudomonadati</taxon>
        <taxon>Pseudomonadota</taxon>
        <taxon>Betaproteobacteria</taxon>
        <taxon>Nitrosomonadales</taxon>
        <taxon>Nitrosomonadaceae</taxon>
        <taxon>Nitrosospira</taxon>
    </lineage>
</organism>
<name>A0A2T5IH70_9PROT</name>
<dbReference type="SUPFAM" id="SSF52540">
    <property type="entry name" value="P-loop containing nucleoside triphosphate hydrolases"/>
    <property type="match status" value="1"/>
</dbReference>
<dbReference type="Pfam" id="PF01656">
    <property type="entry name" value="CbiA"/>
    <property type="match status" value="1"/>
</dbReference>
<evidence type="ECO:0000313" key="3">
    <source>
        <dbReference type="Proteomes" id="UP000244152"/>
    </source>
</evidence>
<dbReference type="InterPro" id="IPR002586">
    <property type="entry name" value="CobQ/CobB/MinD/ParA_Nub-bd_dom"/>
</dbReference>
<dbReference type="CDD" id="cd02042">
    <property type="entry name" value="ParAB_family"/>
    <property type="match status" value="1"/>
</dbReference>
<reference evidence="2 3" key="1">
    <citation type="submission" date="2018-04" db="EMBL/GenBank/DDBJ databases">
        <title>Active sludge and wastewater microbial communities from Klosterneuburg, Austria.</title>
        <authorList>
            <person name="Wagner M."/>
        </authorList>
    </citation>
    <scope>NUCLEOTIDE SEQUENCE [LARGE SCALE GENOMIC DNA]</scope>
    <source>
        <strain evidence="2 3">Nl12</strain>
    </source>
</reference>
<feature type="domain" description="CobQ/CobB/MinD/ParA nucleotide binding" evidence="1">
    <location>
        <begin position="4"/>
        <end position="114"/>
    </location>
</feature>
<dbReference type="PANTHER" id="PTHR13696:SF96">
    <property type="entry name" value="COBQ_COBB_MIND_PARA NUCLEOTIDE BINDING DOMAIN-CONTAINING PROTEIN"/>
    <property type="match status" value="1"/>
</dbReference>
<gene>
    <name evidence="2" type="ORF">C8R21_102154</name>
</gene>
<dbReference type="PIRSF" id="PIRSF009320">
    <property type="entry name" value="Nuc_binding_HP_1000"/>
    <property type="match status" value="1"/>
</dbReference>
<evidence type="ECO:0000313" key="2">
    <source>
        <dbReference type="EMBL" id="PTQ83151.1"/>
    </source>
</evidence>